<protein>
    <submittedName>
        <fullName evidence="3">Uncharacterized protein</fullName>
    </submittedName>
</protein>
<dbReference type="RefSeq" id="WP_380618867.1">
    <property type="nucleotide sequence ID" value="NZ_JBHSDK010000010.1"/>
</dbReference>
<evidence type="ECO:0000256" key="2">
    <source>
        <dbReference type="SAM" id="Phobius"/>
    </source>
</evidence>
<comment type="caution">
    <text evidence="3">The sequence shown here is derived from an EMBL/GenBank/DDBJ whole genome shotgun (WGS) entry which is preliminary data.</text>
</comment>
<evidence type="ECO:0000313" key="3">
    <source>
        <dbReference type="EMBL" id="MFC4334807.1"/>
    </source>
</evidence>
<feature type="region of interest" description="Disordered" evidence="1">
    <location>
        <begin position="1"/>
        <end position="28"/>
    </location>
</feature>
<gene>
    <name evidence="3" type="ORF">ACFPET_06315</name>
</gene>
<name>A0ABV8TW24_9ACTN</name>
<feature type="transmembrane region" description="Helical" evidence="2">
    <location>
        <begin position="36"/>
        <end position="60"/>
    </location>
</feature>
<reference evidence="4" key="1">
    <citation type="journal article" date="2019" name="Int. J. Syst. Evol. Microbiol.">
        <title>The Global Catalogue of Microorganisms (GCM) 10K type strain sequencing project: providing services to taxonomists for standard genome sequencing and annotation.</title>
        <authorList>
            <consortium name="The Broad Institute Genomics Platform"/>
            <consortium name="The Broad Institute Genome Sequencing Center for Infectious Disease"/>
            <person name="Wu L."/>
            <person name="Ma J."/>
        </authorList>
    </citation>
    <scope>NUCLEOTIDE SEQUENCE [LARGE SCALE GENOMIC DNA]</scope>
    <source>
        <strain evidence="4">IBRC-M 10908</strain>
    </source>
</reference>
<keyword evidence="2" id="KW-1133">Transmembrane helix</keyword>
<dbReference type="EMBL" id="JBHSDK010000010">
    <property type="protein sequence ID" value="MFC4334807.1"/>
    <property type="molecule type" value="Genomic_DNA"/>
</dbReference>
<organism evidence="3 4">
    <name type="scientific">Salininema proteolyticum</name>
    <dbReference type="NCBI Taxonomy" id="1607685"/>
    <lineage>
        <taxon>Bacteria</taxon>
        <taxon>Bacillati</taxon>
        <taxon>Actinomycetota</taxon>
        <taxon>Actinomycetes</taxon>
        <taxon>Glycomycetales</taxon>
        <taxon>Glycomycetaceae</taxon>
        <taxon>Salininema</taxon>
    </lineage>
</organism>
<dbReference type="Proteomes" id="UP001595823">
    <property type="component" value="Unassembled WGS sequence"/>
</dbReference>
<keyword evidence="2" id="KW-0472">Membrane</keyword>
<keyword evidence="2" id="KW-0812">Transmembrane</keyword>
<proteinExistence type="predicted"/>
<evidence type="ECO:0000313" key="4">
    <source>
        <dbReference type="Proteomes" id="UP001595823"/>
    </source>
</evidence>
<evidence type="ECO:0000256" key="1">
    <source>
        <dbReference type="SAM" id="MobiDB-lite"/>
    </source>
</evidence>
<sequence length="237" mass="25368">MALQVIDSESGAAPEGEDKPGQYSGRHRGSDRLRQFAQLGMVLGMAAFLLAVGGGVLWWMSRDNGGTEPVDVAAIEGTCALTVDEEGFGEWIPKASPLVEEKSRKSETSQNFDCLYSAESEDEALWRLLTVFSTVEVFETEGEAKQAHAGLVDYEGVQGRDPAEIKGGAMVDAAVSSSVRNEEDSETQWRWIALTGDATVSVHVFLSGMEPEEKSGADLAAEVGERIIAGLPREGGN</sequence>
<accession>A0ABV8TW24</accession>
<keyword evidence="4" id="KW-1185">Reference proteome</keyword>